<keyword evidence="8" id="KW-0464">Manganese</keyword>
<dbReference type="EC" id="3.6.1.73" evidence="9"/>
<dbReference type="EMBL" id="WMQE01000017">
    <property type="protein sequence ID" value="MTK21451.1"/>
    <property type="molecule type" value="Genomic_DNA"/>
</dbReference>
<dbReference type="GO" id="GO:0009117">
    <property type="term" value="P:nucleotide metabolic process"/>
    <property type="evidence" value="ECO:0007669"/>
    <property type="project" value="UniProtKB-KW"/>
</dbReference>
<keyword evidence="4" id="KW-0547">Nucleotide-binding</keyword>
<evidence type="ECO:0000256" key="4">
    <source>
        <dbReference type="ARBA" id="ARBA00022741"/>
    </source>
</evidence>
<evidence type="ECO:0000256" key="11">
    <source>
        <dbReference type="ARBA" id="ARBA00048781"/>
    </source>
</evidence>
<evidence type="ECO:0000313" key="14">
    <source>
        <dbReference type="Proteomes" id="UP000487649"/>
    </source>
</evidence>
<accession>A0A9X5APE7</accession>
<keyword evidence="7" id="KW-0546">Nucleotide metabolism</keyword>
<dbReference type="Gene3D" id="3.90.950.10">
    <property type="match status" value="1"/>
</dbReference>
<comment type="cofactor">
    <cofactor evidence="2">
        <name>Mg(2+)</name>
        <dbReference type="ChEBI" id="CHEBI:18420"/>
    </cofactor>
</comment>
<comment type="catalytic activity">
    <reaction evidence="10">
        <text>ITP + H2O = IDP + phosphate + H(+)</text>
        <dbReference type="Rhea" id="RHEA:28330"/>
        <dbReference type="ChEBI" id="CHEBI:15377"/>
        <dbReference type="ChEBI" id="CHEBI:15378"/>
        <dbReference type="ChEBI" id="CHEBI:43474"/>
        <dbReference type="ChEBI" id="CHEBI:58280"/>
        <dbReference type="ChEBI" id="CHEBI:61402"/>
        <dbReference type="EC" id="3.6.1.73"/>
    </reaction>
</comment>
<evidence type="ECO:0000256" key="7">
    <source>
        <dbReference type="ARBA" id="ARBA00023080"/>
    </source>
</evidence>
<name>A0A9X5APE7_9FIRM</name>
<evidence type="ECO:0000256" key="6">
    <source>
        <dbReference type="ARBA" id="ARBA00022842"/>
    </source>
</evidence>
<keyword evidence="6" id="KW-0460">Magnesium</keyword>
<dbReference type="SUPFAM" id="SSF52972">
    <property type="entry name" value="ITPase-like"/>
    <property type="match status" value="1"/>
</dbReference>
<dbReference type="GO" id="GO:0000166">
    <property type="term" value="F:nucleotide binding"/>
    <property type="evidence" value="ECO:0007669"/>
    <property type="project" value="UniProtKB-KW"/>
</dbReference>
<evidence type="ECO:0000256" key="3">
    <source>
        <dbReference type="ARBA" id="ARBA00022723"/>
    </source>
</evidence>
<dbReference type="Pfam" id="PF01931">
    <property type="entry name" value="NTPase_I-T"/>
    <property type="match status" value="1"/>
</dbReference>
<dbReference type="Proteomes" id="UP000487649">
    <property type="component" value="Unassembled WGS sequence"/>
</dbReference>
<dbReference type="PANTHER" id="PTHR34699">
    <property type="match status" value="1"/>
</dbReference>
<sequence>MKIIVGSTNKVKVNAAKEVLEPFGHEIIGEETESGVSNQPFSDQETVEGAFNRASLACLHGDIGIGLEAGVEELNGIYYLVNWGVLKTSDQQVFYAGGTRLPLPIELVTPLKEGKELSEVIDAYSNRVDVRSNEGAIGILTADFYGRKENFVHIIRLLWGQYLYLQECKKL</sequence>
<organism evidence="13 14">
    <name type="scientific">Turicibacter sanguinis</name>
    <dbReference type="NCBI Taxonomy" id="154288"/>
    <lineage>
        <taxon>Bacteria</taxon>
        <taxon>Bacillati</taxon>
        <taxon>Bacillota</taxon>
        <taxon>Erysipelotrichia</taxon>
        <taxon>Erysipelotrichales</taxon>
        <taxon>Turicibacteraceae</taxon>
        <taxon>Turicibacter</taxon>
    </lineage>
</organism>
<keyword evidence="3" id="KW-0479">Metal-binding</keyword>
<comment type="cofactor">
    <cofactor evidence="1">
        <name>Mn(2+)</name>
        <dbReference type="ChEBI" id="CHEBI:29035"/>
    </cofactor>
</comment>
<dbReference type="GeneID" id="60059316"/>
<protein>
    <recommendedName>
        <fullName evidence="9">inosine/xanthosine triphosphatase</fullName>
        <ecNumber evidence="9">3.6.1.73</ecNumber>
    </recommendedName>
</protein>
<reference evidence="13 14" key="1">
    <citation type="journal article" date="2019" name="Nat. Med.">
        <title>A library of human gut bacterial isolates paired with longitudinal multiomics data enables mechanistic microbiome research.</title>
        <authorList>
            <person name="Poyet M."/>
            <person name="Groussin M."/>
            <person name="Gibbons S.M."/>
            <person name="Avila-Pacheco J."/>
            <person name="Jiang X."/>
            <person name="Kearney S.M."/>
            <person name="Perrotta A.R."/>
            <person name="Berdy B."/>
            <person name="Zhao S."/>
            <person name="Lieberman T.D."/>
            <person name="Swanson P.K."/>
            <person name="Smith M."/>
            <person name="Roesemann S."/>
            <person name="Alexander J.E."/>
            <person name="Rich S.A."/>
            <person name="Livny J."/>
            <person name="Vlamakis H."/>
            <person name="Clish C."/>
            <person name="Bullock K."/>
            <person name="Deik A."/>
            <person name="Scott J."/>
            <person name="Pierce K.A."/>
            <person name="Xavier R.J."/>
            <person name="Alm E.J."/>
        </authorList>
    </citation>
    <scope>NUCLEOTIDE SEQUENCE [LARGE SCALE GENOMIC DNA]</scope>
    <source>
        <strain evidence="13 14">BIOML-A198</strain>
    </source>
</reference>
<keyword evidence="5" id="KW-0378">Hydrolase</keyword>
<evidence type="ECO:0000256" key="1">
    <source>
        <dbReference type="ARBA" id="ARBA00001936"/>
    </source>
</evidence>
<dbReference type="InterPro" id="IPR026533">
    <property type="entry name" value="NTPase/PRRC1"/>
</dbReference>
<evidence type="ECO:0000256" key="9">
    <source>
        <dbReference type="ARBA" id="ARBA00038901"/>
    </source>
</evidence>
<dbReference type="GO" id="GO:0046872">
    <property type="term" value="F:metal ion binding"/>
    <property type="evidence" value="ECO:0007669"/>
    <property type="project" value="UniProtKB-KW"/>
</dbReference>
<evidence type="ECO:0000256" key="8">
    <source>
        <dbReference type="ARBA" id="ARBA00023211"/>
    </source>
</evidence>
<dbReference type="AlphaFoldDB" id="A0A9X5APE7"/>
<dbReference type="InterPro" id="IPR050299">
    <property type="entry name" value="YjjX_NTPase"/>
</dbReference>
<proteinExistence type="predicted"/>
<dbReference type="InterPro" id="IPR029001">
    <property type="entry name" value="ITPase-like_fam"/>
</dbReference>
<evidence type="ECO:0000256" key="10">
    <source>
        <dbReference type="ARBA" id="ARBA00048174"/>
    </source>
</evidence>
<evidence type="ECO:0000259" key="12">
    <source>
        <dbReference type="Pfam" id="PF01931"/>
    </source>
</evidence>
<dbReference type="RefSeq" id="WP_006783612.1">
    <property type="nucleotide sequence ID" value="NZ_CABJBH010000003.1"/>
</dbReference>
<evidence type="ECO:0000313" key="13">
    <source>
        <dbReference type="EMBL" id="MTK21451.1"/>
    </source>
</evidence>
<dbReference type="GO" id="GO:0103023">
    <property type="term" value="F:ITPase activity"/>
    <property type="evidence" value="ECO:0007669"/>
    <property type="project" value="UniProtKB-EC"/>
</dbReference>
<comment type="catalytic activity">
    <reaction evidence="11">
        <text>XTP + H2O = XDP + phosphate + H(+)</text>
        <dbReference type="Rhea" id="RHEA:28406"/>
        <dbReference type="ChEBI" id="CHEBI:15377"/>
        <dbReference type="ChEBI" id="CHEBI:15378"/>
        <dbReference type="ChEBI" id="CHEBI:43474"/>
        <dbReference type="ChEBI" id="CHEBI:59884"/>
        <dbReference type="ChEBI" id="CHEBI:61314"/>
        <dbReference type="EC" id="3.6.1.73"/>
    </reaction>
</comment>
<evidence type="ECO:0000256" key="2">
    <source>
        <dbReference type="ARBA" id="ARBA00001946"/>
    </source>
</evidence>
<dbReference type="PANTHER" id="PTHR34699:SF2">
    <property type="entry name" value="NON-CANONICAL PURINE NTP PHOSPHATASE_PRRC1 DOMAIN-CONTAINING PROTEIN"/>
    <property type="match status" value="1"/>
</dbReference>
<dbReference type="OrthoDB" id="164951at2"/>
<comment type="caution">
    <text evidence="13">The sequence shown here is derived from an EMBL/GenBank/DDBJ whole genome shotgun (WGS) entry which is preliminary data.</text>
</comment>
<evidence type="ECO:0000256" key="5">
    <source>
        <dbReference type="ARBA" id="ARBA00022801"/>
    </source>
</evidence>
<feature type="domain" description="Non-canonical purine NTP phosphatase/PRRC1" evidence="12">
    <location>
        <begin position="6"/>
        <end position="153"/>
    </location>
</feature>
<gene>
    <name evidence="13" type="ORF">GMA92_08455</name>
</gene>